<sequence length="435" mass="47436">MNQQVNTDAIKRVENELKKCVKCGACRAHCPAFTAFQREPAVARGKVALAQHLLTGDIQLDDQTYLAMSKCLLCGSCVEKCPNEVPTDEIVMVAREALARQRGLTTFHSAVGRVIRNRSLMKFGVAAARILGPLFFRKVPETSGLRLRFPLPFVGGKRHIPPIARKPFLERHPELIPGEPGKPRIVYFVGCMTNFCYPQVGEAALALFRHLGCTVIIPRNQQCCGLPGMSGGDLDTVRGLAEKNLAELERFDADYIMTACATCGGALHKFYPSLVGKRHPELAARLKAIAAKTVDASQLLQQLGLNPEETGAGGDVRITYHDPCHLRTRAITRQPRELLSATPGVDLAEMEGADKCCGLGGTFNVYHYESSLAINRMKSAAIINTGARAVVTGCPGCMMQLSDGLKQQGSGVRVLHTLEILARRLTVPADKRKQR</sequence>
<dbReference type="GO" id="GO:0019154">
    <property type="term" value="F:glycolate dehydrogenase activity"/>
    <property type="evidence" value="ECO:0007669"/>
    <property type="project" value="UniProtKB-EC"/>
</dbReference>
<accession>A0A562WQ91</accession>
<dbReference type="Proteomes" id="UP000319449">
    <property type="component" value="Unassembled WGS sequence"/>
</dbReference>
<dbReference type="InterPro" id="IPR012257">
    <property type="entry name" value="Glc_ox_4Fe-4S"/>
</dbReference>
<proteinExistence type="predicted"/>
<dbReference type="InterPro" id="IPR004017">
    <property type="entry name" value="Cys_rich_dom"/>
</dbReference>
<keyword evidence="1 6" id="KW-0004">4Fe-4S</keyword>
<dbReference type="EMBL" id="VLLN01000004">
    <property type="protein sequence ID" value="TWJ32378.1"/>
    <property type="molecule type" value="Genomic_DNA"/>
</dbReference>
<protein>
    <recommendedName>
        <fullName evidence="6">Glycolate oxidase iron-sulfur subunit</fullName>
        <ecNumber evidence="6">1.1.99.14</ecNumber>
    </recommendedName>
</protein>
<evidence type="ECO:0000256" key="5">
    <source>
        <dbReference type="ARBA" id="ARBA00023014"/>
    </source>
</evidence>
<dbReference type="EC" id="1.1.99.14" evidence="6"/>
<keyword evidence="6" id="KW-0249">Electron transport</keyword>
<evidence type="ECO:0000313" key="9">
    <source>
        <dbReference type="Proteomes" id="UP000319449"/>
    </source>
</evidence>
<evidence type="ECO:0000256" key="4">
    <source>
        <dbReference type="ARBA" id="ARBA00023004"/>
    </source>
</evidence>
<evidence type="ECO:0000256" key="6">
    <source>
        <dbReference type="PIRNR" id="PIRNR000139"/>
    </source>
</evidence>
<keyword evidence="6" id="KW-0813">Transport</keyword>
<evidence type="ECO:0000256" key="2">
    <source>
        <dbReference type="ARBA" id="ARBA00022723"/>
    </source>
</evidence>
<dbReference type="PANTHER" id="PTHR32479:SF20">
    <property type="entry name" value="GLYCOLATE OXIDASE IRON-SULFUR SUBUNIT"/>
    <property type="match status" value="1"/>
</dbReference>
<dbReference type="PANTHER" id="PTHR32479">
    <property type="entry name" value="GLYCOLATE OXIDASE IRON-SULFUR SUBUNIT"/>
    <property type="match status" value="1"/>
</dbReference>
<dbReference type="GO" id="GO:0046872">
    <property type="term" value="F:metal ion binding"/>
    <property type="evidence" value="ECO:0007669"/>
    <property type="project" value="UniProtKB-UniRule"/>
</dbReference>
<dbReference type="AlphaFoldDB" id="A0A562WQ91"/>
<dbReference type="SUPFAM" id="SSF46548">
    <property type="entry name" value="alpha-helical ferredoxin"/>
    <property type="match status" value="1"/>
</dbReference>
<comment type="cofactor">
    <cofactor evidence="6">
        <name>[4Fe-4S] cluster</name>
        <dbReference type="ChEBI" id="CHEBI:49883"/>
    </cofactor>
    <text evidence="6">Binds 2 [4Fe-4S] clusters.</text>
</comment>
<dbReference type="Pfam" id="PF02754">
    <property type="entry name" value="CCG"/>
    <property type="match status" value="2"/>
</dbReference>
<dbReference type="Pfam" id="PF13183">
    <property type="entry name" value="Fer4_8"/>
    <property type="match status" value="1"/>
</dbReference>
<reference evidence="8 9" key="1">
    <citation type="submission" date="2019-07" db="EMBL/GenBank/DDBJ databases">
        <title>Genomic Encyclopedia of Archaeal and Bacterial Type Strains, Phase II (KMG-II): from individual species to whole genera.</title>
        <authorList>
            <person name="Goeker M."/>
        </authorList>
    </citation>
    <scope>NUCLEOTIDE SEQUENCE [LARGE SCALE GENOMIC DNA]</scope>
    <source>
        <strain evidence="8 9">ATCC BAA-1139</strain>
    </source>
</reference>
<evidence type="ECO:0000313" key="8">
    <source>
        <dbReference type="EMBL" id="TWJ32378.1"/>
    </source>
</evidence>
<gene>
    <name evidence="8" type="ORF">JN12_00817</name>
</gene>
<dbReference type="PROSITE" id="PS00198">
    <property type="entry name" value="4FE4S_FER_1"/>
    <property type="match status" value="2"/>
</dbReference>
<keyword evidence="3" id="KW-0677">Repeat</keyword>
<comment type="function">
    <text evidence="6">Component of a complex that catalyzes the oxidation of glycolate to glyoxylate.</text>
</comment>
<dbReference type="Gene3D" id="1.10.1060.10">
    <property type="entry name" value="Alpha-helical ferredoxin"/>
    <property type="match status" value="1"/>
</dbReference>
<dbReference type="PROSITE" id="PS51379">
    <property type="entry name" value="4FE4S_FER_2"/>
    <property type="match status" value="2"/>
</dbReference>
<dbReference type="OrthoDB" id="5289041at2"/>
<name>A0A562WQ91_9BACT</name>
<keyword evidence="9" id="KW-1185">Reference proteome</keyword>
<dbReference type="InterPro" id="IPR017896">
    <property type="entry name" value="4Fe4S_Fe-S-bd"/>
</dbReference>
<evidence type="ECO:0000256" key="1">
    <source>
        <dbReference type="ARBA" id="ARBA00022485"/>
    </source>
</evidence>
<dbReference type="InterPro" id="IPR009051">
    <property type="entry name" value="Helical_ferredxn"/>
</dbReference>
<evidence type="ECO:0000259" key="7">
    <source>
        <dbReference type="PROSITE" id="PS51379"/>
    </source>
</evidence>
<dbReference type="PIRSF" id="PIRSF000139">
    <property type="entry name" value="Glc_ox_4Fe-4S"/>
    <property type="match status" value="1"/>
</dbReference>
<dbReference type="GO" id="GO:0051539">
    <property type="term" value="F:4 iron, 4 sulfur cluster binding"/>
    <property type="evidence" value="ECO:0007669"/>
    <property type="project" value="UniProtKB-UniRule"/>
</dbReference>
<keyword evidence="2 6" id="KW-0479">Metal-binding</keyword>
<comment type="catalytic activity">
    <reaction evidence="6">
        <text>glycolate + A = glyoxylate + AH2</text>
        <dbReference type="Rhea" id="RHEA:21264"/>
        <dbReference type="ChEBI" id="CHEBI:13193"/>
        <dbReference type="ChEBI" id="CHEBI:17499"/>
        <dbReference type="ChEBI" id="CHEBI:29805"/>
        <dbReference type="ChEBI" id="CHEBI:36655"/>
        <dbReference type="EC" id="1.1.99.14"/>
    </reaction>
</comment>
<dbReference type="InterPro" id="IPR017900">
    <property type="entry name" value="4Fe4S_Fe_S_CS"/>
</dbReference>
<keyword evidence="5 6" id="KW-0411">Iron-sulfur</keyword>
<feature type="domain" description="4Fe-4S ferredoxin-type" evidence="7">
    <location>
        <begin position="11"/>
        <end position="41"/>
    </location>
</feature>
<evidence type="ECO:0000256" key="3">
    <source>
        <dbReference type="ARBA" id="ARBA00022737"/>
    </source>
</evidence>
<organism evidence="8 9">
    <name type="scientific">Geobacter argillaceus</name>
    <dbReference type="NCBI Taxonomy" id="345631"/>
    <lineage>
        <taxon>Bacteria</taxon>
        <taxon>Pseudomonadati</taxon>
        <taxon>Thermodesulfobacteriota</taxon>
        <taxon>Desulfuromonadia</taxon>
        <taxon>Geobacterales</taxon>
        <taxon>Geobacteraceae</taxon>
        <taxon>Geobacter</taxon>
    </lineage>
</organism>
<feature type="domain" description="4Fe-4S ferredoxin-type" evidence="7">
    <location>
        <begin position="62"/>
        <end position="91"/>
    </location>
</feature>
<comment type="caution">
    <text evidence="8">The sequence shown here is derived from an EMBL/GenBank/DDBJ whole genome shotgun (WGS) entry which is preliminary data.</text>
</comment>
<dbReference type="RefSeq" id="WP_145018612.1">
    <property type="nucleotide sequence ID" value="NZ_VLLN01000004.1"/>
</dbReference>
<comment type="catalytic activity">
    <reaction evidence="6">
        <text>(R)-lactate + A = pyruvate + AH2</text>
        <dbReference type="Rhea" id="RHEA:15089"/>
        <dbReference type="ChEBI" id="CHEBI:13193"/>
        <dbReference type="ChEBI" id="CHEBI:15361"/>
        <dbReference type="ChEBI" id="CHEBI:16004"/>
        <dbReference type="ChEBI" id="CHEBI:17499"/>
    </reaction>
</comment>
<keyword evidence="4 6" id="KW-0408">Iron</keyword>